<proteinExistence type="predicted"/>
<gene>
    <name evidence="2" type="ORF">Taro_008461</name>
</gene>
<organism evidence="2 3">
    <name type="scientific">Colocasia esculenta</name>
    <name type="common">Wild taro</name>
    <name type="synonym">Arum esculentum</name>
    <dbReference type="NCBI Taxonomy" id="4460"/>
    <lineage>
        <taxon>Eukaryota</taxon>
        <taxon>Viridiplantae</taxon>
        <taxon>Streptophyta</taxon>
        <taxon>Embryophyta</taxon>
        <taxon>Tracheophyta</taxon>
        <taxon>Spermatophyta</taxon>
        <taxon>Magnoliopsida</taxon>
        <taxon>Liliopsida</taxon>
        <taxon>Araceae</taxon>
        <taxon>Aroideae</taxon>
        <taxon>Colocasieae</taxon>
        <taxon>Colocasia</taxon>
    </lineage>
</organism>
<reference evidence="2" key="1">
    <citation type="submission" date="2017-07" db="EMBL/GenBank/DDBJ databases">
        <title>Taro Niue Genome Assembly and Annotation.</title>
        <authorList>
            <person name="Atibalentja N."/>
            <person name="Keating K."/>
            <person name="Fields C.J."/>
        </authorList>
    </citation>
    <scope>NUCLEOTIDE SEQUENCE</scope>
    <source>
        <strain evidence="2">Niue_2</strain>
        <tissue evidence="2">Leaf</tissue>
    </source>
</reference>
<feature type="transmembrane region" description="Helical" evidence="1">
    <location>
        <begin position="12"/>
        <end position="33"/>
    </location>
</feature>
<keyword evidence="1" id="KW-0812">Transmembrane</keyword>
<evidence type="ECO:0000313" key="2">
    <source>
        <dbReference type="EMBL" id="MQL76079.1"/>
    </source>
</evidence>
<evidence type="ECO:0000313" key="3">
    <source>
        <dbReference type="Proteomes" id="UP000652761"/>
    </source>
</evidence>
<comment type="caution">
    <text evidence="2">The sequence shown here is derived from an EMBL/GenBank/DDBJ whole genome shotgun (WGS) entry which is preliminary data.</text>
</comment>
<keyword evidence="3" id="KW-1185">Reference proteome</keyword>
<accession>A0A843U720</accession>
<name>A0A843U720_COLES</name>
<sequence>MYVSRRFPSFYGILFVSWIPHILLFLELGLCFCTDRNLTTRSLAVKVLSWGQTMLPLSSVNGQTVPLSLVGDPTPLEETVESDSERGE</sequence>
<evidence type="ECO:0000256" key="1">
    <source>
        <dbReference type="SAM" id="Phobius"/>
    </source>
</evidence>
<protein>
    <submittedName>
        <fullName evidence="2">Uncharacterized protein</fullName>
    </submittedName>
</protein>
<dbReference type="Proteomes" id="UP000652761">
    <property type="component" value="Unassembled WGS sequence"/>
</dbReference>
<keyword evidence="1" id="KW-0472">Membrane</keyword>
<dbReference type="EMBL" id="NMUH01000279">
    <property type="protein sequence ID" value="MQL76079.1"/>
    <property type="molecule type" value="Genomic_DNA"/>
</dbReference>
<keyword evidence="1" id="KW-1133">Transmembrane helix</keyword>
<dbReference type="AlphaFoldDB" id="A0A843U720"/>